<dbReference type="Proteomes" id="UP001194696">
    <property type="component" value="Unassembled WGS sequence"/>
</dbReference>
<gene>
    <name evidence="2" type="ORF">BGZ96_009226</name>
</gene>
<accession>A0ABQ7KDD5</accession>
<organism evidence="2 3">
    <name type="scientific">Linnemannia gamsii</name>
    <dbReference type="NCBI Taxonomy" id="64522"/>
    <lineage>
        <taxon>Eukaryota</taxon>
        <taxon>Fungi</taxon>
        <taxon>Fungi incertae sedis</taxon>
        <taxon>Mucoromycota</taxon>
        <taxon>Mortierellomycotina</taxon>
        <taxon>Mortierellomycetes</taxon>
        <taxon>Mortierellales</taxon>
        <taxon>Mortierellaceae</taxon>
        <taxon>Linnemannia</taxon>
    </lineage>
</organism>
<feature type="region of interest" description="Disordered" evidence="1">
    <location>
        <begin position="97"/>
        <end position="146"/>
    </location>
</feature>
<keyword evidence="3" id="KW-1185">Reference proteome</keyword>
<feature type="compositionally biased region" description="Basic and acidic residues" evidence="1">
    <location>
        <begin position="211"/>
        <end position="220"/>
    </location>
</feature>
<dbReference type="EMBL" id="JAAAIM010000055">
    <property type="protein sequence ID" value="KAG0296523.1"/>
    <property type="molecule type" value="Genomic_DNA"/>
</dbReference>
<comment type="caution">
    <text evidence="2">The sequence shown here is derived from an EMBL/GenBank/DDBJ whole genome shotgun (WGS) entry which is preliminary data.</text>
</comment>
<feature type="compositionally biased region" description="Basic and acidic residues" evidence="1">
    <location>
        <begin position="227"/>
        <end position="250"/>
    </location>
</feature>
<evidence type="ECO:0000256" key="1">
    <source>
        <dbReference type="SAM" id="MobiDB-lite"/>
    </source>
</evidence>
<protein>
    <submittedName>
        <fullName evidence="2">Uncharacterized protein</fullName>
    </submittedName>
</protein>
<sequence>MTQADFEDASTPFQALRVPGEKVNILIPAVRHPTQGDLYVIWSDITYCFPETTRIQHSNVYVPMLRDARLYRVKPFGIKYHPGIVLDVIFGKKLAGRKNKSSNNKNQSTSSKTKYHSGFTSVEEAPVQGADHTTGREKVKGDEGDYVRVRLAGAPEGQEDSAVGLDTIQHKSTEQPTGYPTKQVAHTALSDSYPVSNNEETVEEKEEEAEKEQNQEKDQEQVWGQEQEQRKEEANSEENVLEKKETPPLL</sequence>
<reference evidence="2 3" key="1">
    <citation type="journal article" date="2020" name="Fungal Divers.">
        <title>Resolving the Mortierellaceae phylogeny through synthesis of multi-gene phylogenetics and phylogenomics.</title>
        <authorList>
            <person name="Vandepol N."/>
            <person name="Liber J."/>
            <person name="Desiro A."/>
            <person name="Na H."/>
            <person name="Kennedy M."/>
            <person name="Barry K."/>
            <person name="Grigoriev I.V."/>
            <person name="Miller A.N."/>
            <person name="O'Donnell K."/>
            <person name="Stajich J.E."/>
            <person name="Bonito G."/>
        </authorList>
    </citation>
    <scope>NUCLEOTIDE SEQUENCE [LARGE SCALE GENOMIC DNA]</scope>
    <source>
        <strain evidence="2 3">AD045</strain>
    </source>
</reference>
<feature type="compositionally biased region" description="Basic and acidic residues" evidence="1">
    <location>
        <begin position="133"/>
        <end position="146"/>
    </location>
</feature>
<feature type="compositionally biased region" description="Acidic residues" evidence="1">
    <location>
        <begin position="200"/>
        <end position="210"/>
    </location>
</feature>
<proteinExistence type="predicted"/>
<evidence type="ECO:0000313" key="3">
    <source>
        <dbReference type="Proteomes" id="UP001194696"/>
    </source>
</evidence>
<evidence type="ECO:0000313" key="2">
    <source>
        <dbReference type="EMBL" id="KAG0296523.1"/>
    </source>
</evidence>
<feature type="region of interest" description="Disordered" evidence="1">
    <location>
        <begin position="187"/>
        <end position="250"/>
    </location>
</feature>
<name>A0ABQ7KDD5_9FUNG</name>
<feature type="compositionally biased region" description="Low complexity" evidence="1">
    <location>
        <begin position="101"/>
        <end position="112"/>
    </location>
</feature>